<dbReference type="EMBL" id="JALBUT010000005">
    <property type="protein sequence ID" value="MDX8415635.1"/>
    <property type="molecule type" value="Genomic_DNA"/>
</dbReference>
<dbReference type="Pfam" id="PF02636">
    <property type="entry name" value="Methyltransf_28"/>
    <property type="match status" value="1"/>
</dbReference>
<reference evidence="3 4" key="1">
    <citation type="submission" date="2022-03" db="EMBL/GenBank/DDBJ databases">
        <title>Novel taxa within the pig intestine.</title>
        <authorList>
            <person name="Wylensek D."/>
            <person name="Bishof K."/>
            <person name="Afrizal A."/>
            <person name="Clavel T."/>
        </authorList>
    </citation>
    <scope>NUCLEOTIDE SEQUENCE [LARGE SCALE GENOMIC DNA]</scope>
    <source>
        <strain evidence="3 4">CLA-KB-P66</strain>
    </source>
</reference>
<dbReference type="PANTHER" id="PTHR12049">
    <property type="entry name" value="PROTEIN ARGININE METHYLTRANSFERASE NDUFAF7, MITOCHONDRIAL"/>
    <property type="match status" value="1"/>
</dbReference>
<sequence length="315" mass="35932">MSEVLRRLVEMSPMSVGEYVDFCLFDSVFGYYRKDRCRVGRRGDFYTASSLNPKLFSDLLKEAFFNVAKSNFPDFEIGDFKFCEIGAEPELNLFENSKVLRIGEPLDLCGNLFVFSNELLDARPFDKFCFTGGEVLKQYCRFQESGKVEIFYEKASDFEAEYLRGYFGDLDGGFTLDFSFDALDLLKKICRQSWRGVLIFADYFRTVEELLSFECGTARSYFKHAATSDIFSNSCECDITFSPAVEPFLDILKAEGFSFAECAAQGSFFMKNSQNEIRRVVETAGVFSPEKRALAEFLTPPHMGESFKVLCGARF</sequence>
<proteinExistence type="predicted"/>
<dbReference type="GO" id="GO:0008168">
    <property type="term" value="F:methyltransferase activity"/>
    <property type="evidence" value="ECO:0007669"/>
    <property type="project" value="UniProtKB-KW"/>
</dbReference>
<evidence type="ECO:0000313" key="4">
    <source>
        <dbReference type="Proteomes" id="UP001275932"/>
    </source>
</evidence>
<dbReference type="InterPro" id="IPR003788">
    <property type="entry name" value="NDUFAF7"/>
</dbReference>
<protein>
    <submittedName>
        <fullName evidence="3">SAM-dependent methyltransferase</fullName>
        <ecNumber evidence="3">2.1.1.-</ecNumber>
    </submittedName>
</protein>
<keyword evidence="4" id="KW-1185">Reference proteome</keyword>
<dbReference type="InterPro" id="IPR038375">
    <property type="entry name" value="NDUFAF7_sf"/>
</dbReference>
<accession>A0ABU4WGE7</accession>
<evidence type="ECO:0000256" key="2">
    <source>
        <dbReference type="ARBA" id="ARBA00022679"/>
    </source>
</evidence>
<organism evidence="3 4">
    <name type="scientific">Intestinicryptomonas porci</name>
    <dbReference type="NCBI Taxonomy" id="2926320"/>
    <lineage>
        <taxon>Bacteria</taxon>
        <taxon>Pseudomonadati</taxon>
        <taxon>Verrucomicrobiota</taxon>
        <taxon>Opitutia</taxon>
        <taxon>Opitutales</taxon>
        <taxon>Intestinicryptomonaceae</taxon>
        <taxon>Intestinicryptomonas</taxon>
    </lineage>
</organism>
<dbReference type="Gene3D" id="3.40.50.12710">
    <property type="match status" value="2"/>
</dbReference>
<evidence type="ECO:0000313" key="3">
    <source>
        <dbReference type="EMBL" id="MDX8415635.1"/>
    </source>
</evidence>
<evidence type="ECO:0000256" key="1">
    <source>
        <dbReference type="ARBA" id="ARBA00022603"/>
    </source>
</evidence>
<keyword evidence="2 3" id="KW-0808">Transferase</keyword>
<dbReference type="InterPro" id="IPR029063">
    <property type="entry name" value="SAM-dependent_MTases_sf"/>
</dbReference>
<dbReference type="Proteomes" id="UP001275932">
    <property type="component" value="Unassembled WGS sequence"/>
</dbReference>
<gene>
    <name evidence="3" type="ORF">MOX91_05505</name>
</gene>
<dbReference type="RefSeq" id="WP_370397081.1">
    <property type="nucleotide sequence ID" value="NZ_JALBUT010000005.1"/>
</dbReference>
<keyword evidence="1 3" id="KW-0489">Methyltransferase</keyword>
<dbReference type="EC" id="2.1.1.-" evidence="3"/>
<name>A0ABU4WGE7_9BACT</name>
<dbReference type="GO" id="GO:0032259">
    <property type="term" value="P:methylation"/>
    <property type="evidence" value="ECO:0007669"/>
    <property type="project" value="UniProtKB-KW"/>
</dbReference>
<comment type="caution">
    <text evidence="3">The sequence shown here is derived from an EMBL/GenBank/DDBJ whole genome shotgun (WGS) entry which is preliminary data.</text>
</comment>
<dbReference type="SUPFAM" id="SSF53335">
    <property type="entry name" value="S-adenosyl-L-methionine-dependent methyltransferases"/>
    <property type="match status" value="1"/>
</dbReference>
<dbReference type="PANTHER" id="PTHR12049:SF7">
    <property type="entry name" value="PROTEIN ARGININE METHYLTRANSFERASE NDUFAF7, MITOCHONDRIAL"/>
    <property type="match status" value="1"/>
</dbReference>